<proteinExistence type="predicted"/>
<comment type="caution">
    <text evidence="1">The sequence shown here is derived from an EMBL/GenBank/DDBJ whole genome shotgun (WGS) entry which is preliminary data.</text>
</comment>
<gene>
    <name evidence="1" type="ORF">AWC16_13305</name>
</gene>
<dbReference type="Gene3D" id="2.40.10.10">
    <property type="entry name" value="Trypsin-like serine proteases"/>
    <property type="match status" value="1"/>
</dbReference>
<dbReference type="SUPFAM" id="SSF50494">
    <property type="entry name" value="Trypsin-like serine proteases"/>
    <property type="match status" value="1"/>
</dbReference>
<dbReference type="STRING" id="1108812.AWC16_13305"/>
<evidence type="ECO:0008006" key="3">
    <source>
        <dbReference type="Google" id="ProtNLM"/>
    </source>
</evidence>
<dbReference type="EMBL" id="LQPG01000020">
    <property type="protein sequence ID" value="ORW10711.1"/>
    <property type="molecule type" value="Genomic_DNA"/>
</dbReference>
<keyword evidence="2" id="KW-1185">Reference proteome</keyword>
<dbReference type="AlphaFoldDB" id="A0A1X1YI70"/>
<sequence>MIASAGLPTAAADDKILLGGGAAIVLNDNALCTLTAVGHDTAGQLVGFTAAHCGGTGSSVVVEGAEDHGTVGTVVAADEGLDYAVIELDPDRVRPIADYEGFGIYGLSPADLSPADPEPAGPDPGVVPEVQHACKLGRGTGLNCFDIGPAGVHSTGDEWWQPGDDGAPVTVDDLLVGMVRNGSVPGAPLTQQGSGIVLFQAILDDVNAKGGPGSGFTLG</sequence>
<evidence type="ECO:0000313" key="1">
    <source>
        <dbReference type="EMBL" id="ORW10711.1"/>
    </source>
</evidence>
<dbReference type="InterPro" id="IPR043504">
    <property type="entry name" value="Peptidase_S1_PA_chymotrypsin"/>
</dbReference>
<reference evidence="1 2" key="1">
    <citation type="submission" date="2016-01" db="EMBL/GenBank/DDBJ databases">
        <title>The new phylogeny of the genus Mycobacterium.</title>
        <authorList>
            <person name="Tarcisio F."/>
            <person name="Conor M."/>
            <person name="Antonella G."/>
            <person name="Elisabetta G."/>
            <person name="Giulia F.S."/>
            <person name="Sara T."/>
            <person name="Anna F."/>
            <person name="Clotilde B."/>
            <person name="Roberto B."/>
            <person name="Veronica D.S."/>
            <person name="Fabio R."/>
            <person name="Monica P."/>
            <person name="Olivier J."/>
            <person name="Enrico T."/>
            <person name="Nicola S."/>
        </authorList>
    </citation>
    <scope>NUCLEOTIDE SEQUENCE [LARGE SCALE GENOMIC DNA]</scope>
    <source>
        <strain evidence="1 2">DSM 45394</strain>
    </source>
</reference>
<name>A0A1X1YI70_9MYCO</name>
<organism evidence="1 2">
    <name type="scientific">Mycolicibacter longobardus</name>
    <dbReference type="NCBI Taxonomy" id="1108812"/>
    <lineage>
        <taxon>Bacteria</taxon>
        <taxon>Bacillati</taxon>
        <taxon>Actinomycetota</taxon>
        <taxon>Actinomycetes</taxon>
        <taxon>Mycobacteriales</taxon>
        <taxon>Mycobacteriaceae</taxon>
        <taxon>Mycolicibacter</taxon>
    </lineage>
</organism>
<dbReference type="InterPro" id="IPR009003">
    <property type="entry name" value="Peptidase_S1_PA"/>
</dbReference>
<accession>A0A1X1YI70</accession>
<evidence type="ECO:0000313" key="2">
    <source>
        <dbReference type="Proteomes" id="UP000193866"/>
    </source>
</evidence>
<dbReference type="Proteomes" id="UP000193866">
    <property type="component" value="Unassembled WGS sequence"/>
</dbReference>
<protein>
    <recommendedName>
        <fullName evidence="3">Peptidase</fullName>
    </recommendedName>
</protein>